<dbReference type="OrthoDB" id="6717527at2"/>
<feature type="compositionally biased region" description="Basic and acidic residues" evidence="1">
    <location>
        <begin position="29"/>
        <end position="41"/>
    </location>
</feature>
<dbReference type="Proteomes" id="UP000280405">
    <property type="component" value="Unassembled WGS sequence"/>
</dbReference>
<accession>A0A3A8F8M9</accession>
<dbReference type="AlphaFoldDB" id="A0A3A8F8M9"/>
<dbReference type="RefSeq" id="WP_120383141.1">
    <property type="nucleotide sequence ID" value="NZ_RAXT01000005.1"/>
</dbReference>
<organism evidence="3 4">
    <name type="scientific">Acinetobacter rongchengensis</name>
    <dbReference type="NCBI Taxonomy" id="2419601"/>
    <lineage>
        <taxon>Bacteria</taxon>
        <taxon>Pseudomonadati</taxon>
        <taxon>Pseudomonadota</taxon>
        <taxon>Gammaproteobacteria</taxon>
        <taxon>Moraxellales</taxon>
        <taxon>Moraxellaceae</taxon>
        <taxon>Acinetobacter</taxon>
    </lineage>
</organism>
<evidence type="ECO:0000256" key="1">
    <source>
        <dbReference type="SAM" id="MobiDB-lite"/>
    </source>
</evidence>
<keyword evidence="4" id="KW-1185">Reference proteome</keyword>
<name>A0A3A8F8M9_9GAMM</name>
<proteinExistence type="predicted"/>
<evidence type="ECO:0000313" key="3">
    <source>
        <dbReference type="EMBL" id="RKG39460.1"/>
    </source>
</evidence>
<protein>
    <submittedName>
        <fullName evidence="3">Uncharacterized protein</fullName>
    </submittedName>
</protein>
<sequence length="211" mass="23907">MKTMTKIALVTASLLSMGALTACQSTQGPKEDHQGHMMGEHRGHHHKMSPEEREQMKQMRAQHKEMRQQMQKACDGKTIGQTVQVKAGDKTLEGTCNIVFKADRKAMGEMKRDFAHGDKEHGRMMRHDGPRMKDMTEEQRAQIQQQFEQKRAERKAQWEAVQKSCVGQPDGKAIQVKLGDKLLDGKCVVKFQPQFNAENKMPSVPVMPPKA</sequence>
<gene>
    <name evidence="3" type="ORF">D7V20_04510</name>
</gene>
<feature type="chain" id="PRO_5017480841" evidence="2">
    <location>
        <begin position="23"/>
        <end position="211"/>
    </location>
</feature>
<evidence type="ECO:0000313" key="4">
    <source>
        <dbReference type="Proteomes" id="UP000280405"/>
    </source>
</evidence>
<feature type="signal peptide" evidence="2">
    <location>
        <begin position="1"/>
        <end position="22"/>
    </location>
</feature>
<reference evidence="3 4" key="1">
    <citation type="submission" date="2018-09" db="EMBL/GenBank/DDBJ databases">
        <title>The draft genome of Acinetobacter spp. strains.</title>
        <authorList>
            <person name="Qin J."/>
            <person name="Feng Y."/>
            <person name="Zong Z."/>
        </authorList>
    </citation>
    <scope>NUCLEOTIDE SEQUENCE [LARGE SCALE GENOMIC DNA]</scope>
    <source>
        <strain evidence="3 4">WCHAc060115</strain>
    </source>
</reference>
<keyword evidence="2" id="KW-0732">Signal</keyword>
<evidence type="ECO:0000256" key="2">
    <source>
        <dbReference type="SAM" id="SignalP"/>
    </source>
</evidence>
<dbReference type="PROSITE" id="PS51257">
    <property type="entry name" value="PROKAR_LIPOPROTEIN"/>
    <property type="match status" value="1"/>
</dbReference>
<feature type="region of interest" description="Disordered" evidence="1">
    <location>
        <begin position="24"/>
        <end position="48"/>
    </location>
</feature>
<comment type="caution">
    <text evidence="3">The sequence shown here is derived from an EMBL/GenBank/DDBJ whole genome shotgun (WGS) entry which is preliminary data.</text>
</comment>
<dbReference type="EMBL" id="RAXT01000005">
    <property type="protein sequence ID" value="RKG39460.1"/>
    <property type="molecule type" value="Genomic_DNA"/>
</dbReference>